<dbReference type="InterPro" id="IPR018356">
    <property type="entry name" value="Tscrpt_reg_HTH_DeoR_CS"/>
</dbReference>
<accession>A0A3P1SD53</accession>
<dbReference type="Proteomes" id="UP000280444">
    <property type="component" value="Unassembled WGS sequence"/>
</dbReference>
<evidence type="ECO:0000256" key="3">
    <source>
        <dbReference type="ARBA" id="ARBA00023163"/>
    </source>
</evidence>
<evidence type="ECO:0000259" key="4">
    <source>
        <dbReference type="PROSITE" id="PS51000"/>
    </source>
</evidence>
<dbReference type="SUPFAM" id="SSF100950">
    <property type="entry name" value="NagB/RpiA/CoA transferase-like"/>
    <property type="match status" value="1"/>
</dbReference>
<dbReference type="PROSITE" id="PS00894">
    <property type="entry name" value="HTH_DEOR_1"/>
    <property type="match status" value="1"/>
</dbReference>
<organism evidence="5 6">
    <name type="scientific">Schaalia canis</name>
    <dbReference type="NCBI Taxonomy" id="100469"/>
    <lineage>
        <taxon>Bacteria</taxon>
        <taxon>Bacillati</taxon>
        <taxon>Actinomycetota</taxon>
        <taxon>Actinomycetes</taxon>
        <taxon>Actinomycetales</taxon>
        <taxon>Actinomycetaceae</taxon>
        <taxon>Schaalia</taxon>
    </lineage>
</organism>
<evidence type="ECO:0000313" key="5">
    <source>
        <dbReference type="EMBL" id="RRC94949.1"/>
    </source>
</evidence>
<feature type="domain" description="HTH deoR-type" evidence="4">
    <location>
        <begin position="3"/>
        <end position="58"/>
    </location>
</feature>
<dbReference type="AlphaFoldDB" id="A0A3P1SD53"/>
<dbReference type="PRINTS" id="PR00037">
    <property type="entry name" value="HTHLACR"/>
</dbReference>
<sequence>MNRQDRLSALAHLVMERGTLRVEDAVEELGVSPATVRRDLDTLANQQLIMRTRGGASANPSSGELPLRYRSGAQSDAKLAIARSAAAMVAPGDVIGFNGGTTTTLTAHEVGLRVSAEEDFENDGITLVTNAINIANDLAIRPGVRVVVTGGVVRARSYELTGPLSSLILPHISVDTLFLGINALDLTHGLYTDHEGEAQVNAALASAARRVVVVADSGKIGQSAFAKIAPLTAVSAVVTDTGICDEHAHALREHGIEVVIAPAP</sequence>
<keyword evidence="3" id="KW-0804">Transcription</keyword>
<dbReference type="OrthoDB" id="7688673at2"/>
<dbReference type="PANTHER" id="PTHR30363">
    <property type="entry name" value="HTH-TYPE TRANSCRIPTIONAL REGULATOR SRLR-RELATED"/>
    <property type="match status" value="1"/>
</dbReference>
<dbReference type="GO" id="GO:0003677">
    <property type="term" value="F:DNA binding"/>
    <property type="evidence" value="ECO:0007669"/>
    <property type="project" value="UniProtKB-KW"/>
</dbReference>
<dbReference type="RefSeq" id="WP_124871037.1">
    <property type="nucleotide sequence ID" value="NZ_RQZF01000008.1"/>
</dbReference>
<comment type="caution">
    <text evidence="5">The sequence shown here is derived from an EMBL/GenBank/DDBJ whole genome shotgun (WGS) entry which is preliminary data.</text>
</comment>
<dbReference type="GO" id="GO:0003700">
    <property type="term" value="F:DNA-binding transcription factor activity"/>
    <property type="evidence" value="ECO:0007669"/>
    <property type="project" value="InterPro"/>
</dbReference>
<dbReference type="Pfam" id="PF08220">
    <property type="entry name" value="HTH_DeoR"/>
    <property type="match status" value="1"/>
</dbReference>
<dbReference type="PROSITE" id="PS51000">
    <property type="entry name" value="HTH_DEOR_2"/>
    <property type="match status" value="1"/>
</dbReference>
<dbReference type="InterPro" id="IPR001034">
    <property type="entry name" value="DeoR_HTH"/>
</dbReference>
<dbReference type="Pfam" id="PF00455">
    <property type="entry name" value="DeoRC"/>
    <property type="match status" value="1"/>
</dbReference>
<reference evidence="5 6" key="1">
    <citation type="submission" date="2018-11" db="EMBL/GenBank/DDBJ databases">
        <title>Genomes From Bacteria Associated with the Canine Oral Cavity: a Test Case for Automated Genome-Based Taxonomic Assignment.</title>
        <authorList>
            <person name="Coil D.A."/>
            <person name="Jospin G."/>
            <person name="Darling A.E."/>
            <person name="Wallis C."/>
            <person name="Davis I.J."/>
            <person name="Harris S."/>
            <person name="Eisen J.A."/>
            <person name="Holcombe L.J."/>
            <person name="O'Flynn C."/>
        </authorList>
    </citation>
    <scope>NUCLEOTIDE SEQUENCE [LARGE SCALE GENOMIC DNA]</scope>
    <source>
        <strain evidence="5 6">OH770</strain>
    </source>
</reference>
<protein>
    <submittedName>
        <fullName evidence="5">DeoR/GlpR transcriptional regulator</fullName>
    </submittedName>
</protein>
<evidence type="ECO:0000256" key="1">
    <source>
        <dbReference type="ARBA" id="ARBA00023015"/>
    </source>
</evidence>
<evidence type="ECO:0000313" key="6">
    <source>
        <dbReference type="Proteomes" id="UP000280444"/>
    </source>
</evidence>
<gene>
    <name evidence="5" type="ORF">EII11_07630</name>
</gene>
<keyword evidence="6" id="KW-1185">Reference proteome</keyword>
<dbReference type="InterPro" id="IPR036390">
    <property type="entry name" value="WH_DNA-bd_sf"/>
</dbReference>
<dbReference type="PANTHER" id="PTHR30363:SF44">
    <property type="entry name" value="AGA OPERON TRANSCRIPTIONAL REPRESSOR-RELATED"/>
    <property type="match status" value="1"/>
</dbReference>
<dbReference type="InterPro" id="IPR014036">
    <property type="entry name" value="DeoR-like_C"/>
</dbReference>
<dbReference type="Gene3D" id="1.10.10.10">
    <property type="entry name" value="Winged helix-like DNA-binding domain superfamily/Winged helix DNA-binding domain"/>
    <property type="match status" value="1"/>
</dbReference>
<keyword evidence="2" id="KW-0238">DNA-binding</keyword>
<dbReference type="InterPro" id="IPR036388">
    <property type="entry name" value="WH-like_DNA-bd_sf"/>
</dbReference>
<dbReference type="EMBL" id="RQZF01000008">
    <property type="protein sequence ID" value="RRC94949.1"/>
    <property type="molecule type" value="Genomic_DNA"/>
</dbReference>
<dbReference type="SMART" id="SM00420">
    <property type="entry name" value="HTH_DEOR"/>
    <property type="match status" value="1"/>
</dbReference>
<dbReference type="InterPro" id="IPR050313">
    <property type="entry name" value="Carb_Metab_HTH_regulators"/>
</dbReference>
<dbReference type="Gene3D" id="3.40.50.1360">
    <property type="match status" value="1"/>
</dbReference>
<name>A0A3P1SD53_9ACTO</name>
<dbReference type="SMART" id="SM01134">
    <property type="entry name" value="DeoRC"/>
    <property type="match status" value="1"/>
</dbReference>
<evidence type="ECO:0000256" key="2">
    <source>
        <dbReference type="ARBA" id="ARBA00023125"/>
    </source>
</evidence>
<proteinExistence type="predicted"/>
<dbReference type="SUPFAM" id="SSF46785">
    <property type="entry name" value="Winged helix' DNA-binding domain"/>
    <property type="match status" value="1"/>
</dbReference>
<keyword evidence="1" id="KW-0805">Transcription regulation</keyword>
<dbReference type="InterPro" id="IPR037171">
    <property type="entry name" value="NagB/RpiA_transferase-like"/>
</dbReference>